<dbReference type="Proteomes" id="UP001165667">
    <property type="component" value="Unassembled WGS sequence"/>
</dbReference>
<evidence type="ECO:0000259" key="1">
    <source>
        <dbReference type="PROSITE" id="PS50943"/>
    </source>
</evidence>
<comment type="caution">
    <text evidence="2">The sequence shown here is derived from an EMBL/GenBank/DDBJ whole genome shotgun (WGS) entry which is preliminary data.</text>
</comment>
<dbReference type="EMBL" id="JAMOIM010000010">
    <property type="protein sequence ID" value="MCW6509517.1"/>
    <property type="molecule type" value="Genomic_DNA"/>
</dbReference>
<accession>A0AA41YYF2</accession>
<dbReference type="Gene3D" id="1.10.260.40">
    <property type="entry name" value="lambda repressor-like DNA-binding domains"/>
    <property type="match status" value="1"/>
</dbReference>
<dbReference type="SMART" id="SM00530">
    <property type="entry name" value="HTH_XRE"/>
    <property type="match status" value="1"/>
</dbReference>
<evidence type="ECO:0000313" key="3">
    <source>
        <dbReference type="Proteomes" id="UP001165667"/>
    </source>
</evidence>
<evidence type="ECO:0000313" key="2">
    <source>
        <dbReference type="EMBL" id="MCW6509517.1"/>
    </source>
</evidence>
<dbReference type="AlphaFoldDB" id="A0AA41YYF2"/>
<dbReference type="PROSITE" id="PS50943">
    <property type="entry name" value="HTH_CROC1"/>
    <property type="match status" value="1"/>
</dbReference>
<dbReference type="GO" id="GO:0003677">
    <property type="term" value="F:DNA binding"/>
    <property type="evidence" value="ECO:0007669"/>
    <property type="project" value="InterPro"/>
</dbReference>
<organism evidence="2 3">
    <name type="scientific">Lichenifustis flavocetrariae</name>
    <dbReference type="NCBI Taxonomy" id="2949735"/>
    <lineage>
        <taxon>Bacteria</taxon>
        <taxon>Pseudomonadati</taxon>
        <taxon>Pseudomonadota</taxon>
        <taxon>Alphaproteobacteria</taxon>
        <taxon>Hyphomicrobiales</taxon>
        <taxon>Lichenihabitantaceae</taxon>
        <taxon>Lichenifustis</taxon>
    </lineage>
</organism>
<feature type="domain" description="HTH cro/C1-type" evidence="1">
    <location>
        <begin position="22"/>
        <end position="76"/>
    </location>
</feature>
<dbReference type="InterPro" id="IPR010982">
    <property type="entry name" value="Lambda_DNA-bd_dom_sf"/>
</dbReference>
<sequence>MPKRSPGLPTDDHVNRRFGERLRFCREKAGKSQSEVGEALGVSFQQIQKYENGTTSISLNRIFDFAANIGISMGSLFEGLDLYPGRGGVRGFAEEKQAVFIDEDELTIGAGLYSKQKVALLKAFEQIKDSKARRTLIDMADALAKRDEDVTV</sequence>
<dbReference type="Pfam" id="PF01381">
    <property type="entry name" value="HTH_3"/>
    <property type="match status" value="1"/>
</dbReference>
<dbReference type="RefSeq" id="WP_282585889.1">
    <property type="nucleotide sequence ID" value="NZ_JAMOIM010000010.1"/>
</dbReference>
<proteinExistence type="predicted"/>
<keyword evidence="3" id="KW-1185">Reference proteome</keyword>
<reference evidence="2" key="1">
    <citation type="submission" date="2022-05" db="EMBL/GenBank/DDBJ databases">
        <authorList>
            <person name="Pankratov T."/>
        </authorList>
    </citation>
    <scope>NUCLEOTIDE SEQUENCE</scope>
    <source>
        <strain evidence="2">BP6-180914</strain>
    </source>
</reference>
<dbReference type="CDD" id="cd00093">
    <property type="entry name" value="HTH_XRE"/>
    <property type="match status" value="1"/>
</dbReference>
<protein>
    <submittedName>
        <fullName evidence="2">Helix-turn-helix domain-containing protein</fullName>
    </submittedName>
</protein>
<name>A0AA41YYF2_9HYPH</name>
<dbReference type="InterPro" id="IPR001387">
    <property type="entry name" value="Cro/C1-type_HTH"/>
</dbReference>
<dbReference type="SUPFAM" id="SSF47413">
    <property type="entry name" value="lambda repressor-like DNA-binding domains"/>
    <property type="match status" value="1"/>
</dbReference>
<gene>
    <name evidence="2" type="ORF">M8523_15965</name>
</gene>